<dbReference type="Proteomes" id="UP000683507">
    <property type="component" value="Chromosome"/>
</dbReference>
<evidence type="ECO:0000256" key="1">
    <source>
        <dbReference type="SAM" id="MobiDB-lite"/>
    </source>
</evidence>
<dbReference type="RefSeq" id="WP_258540581.1">
    <property type="nucleotide sequence ID" value="NZ_OU015584.1"/>
</dbReference>
<dbReference type="EMBL" id="OU015584">
    <property type="protein sequence ID" value="CAG5077300.1"/>
    <property type="molecule type" value="Genomic_DNA"/>
</dbReference>
<dbReference type="AlphaFoldDB" id="A0A916JJG1"/>
<evidence type="ECO:0000313" key="2">
    <source>
        <dbReference type="EMBL" id="CAG5077300.1"/>
    </source>
</evidence>
<dbReference type="PROSITE" id="PS51257">
    <property type="entry name" value="PROKAR_LIPOPROTEIN"/>
    <property type="match status" value="1"/>
</dbReference>
<sequence length="203" mass="22404">MKKQITYFATVLFLAQGFTSCSTDESQEASEDQTTGETTGSSSEGTNGVESQLKNEITALKYMGSEQSFDQEYVYANYSKTYNSYRVIYLNYDRSKDSDFGGRTGDETRIIIFLHNPEGGEFKPGKYTPNGNENGMNKGFAQVENAEGTMSINTAVEDPGQIEITAVNDTHIAGKYHLRGKLLSDGSEFEISGSFNTQHEPVN</sequence>
<evidence type="ECO:0000313" key="3">
    <source>
        <dbReference type="Proteomes" id="UP000683507"/>
    </source>
</evidence>
<proteinExistence type="predicted"/>
<feature type="region of interest" description="Disordered" evidence="1">
    <location>
        <begin position="24"/>
        <end position="50"/>
    </location>
</feature>
<feature type="compositionally biased region" description="Low complexity" evidence="1">
    <location>
        <begin position="32"/>
        <end position="50"/>
    </location>
</feature>
<protein>
    <submittedName>
        <fullName evidence="2">Uncharacterized protein</fullName>
    </submittedName>
</protein>
<keyword evidence="3" id="KW-1185">Reference proteome</keyword>
<reference evidence="2" key="1">
    <citation type="submission" date="2021-04" db="EMBL/GenBank/DDBJ databases">
        <authorList>
            <person name="Rodrigo-Torres L."/>
            <person name="Arahal R. D."/>
            <person name="Lucena T."/>
        </authorList>
    </citation>
    <scope>NUCLEOTIDE SEQUENCE</scope>
    <source>
        <strain evidence="2">AS29M-1</strain>
    </source>
</reference>
<name>A0A916JJG1_9FLAO</name>
<dbReference type="KEGG" id="ptan:CRYO30217_00343"/>
<accession>A0A916JJG1</accession>
<organism evidence="2 3">
    <name type="scientific">Parvicella tangerina</name>
    <dbReference type="NCBI Taxonomy" id="2829795"/>
    <lineage>
        <taxon>Bacteria</taxon>
        <taxon>Pseudomonadati</taxon>
        <taxon>Bacteroidota</taxon>
        <taxon>Flavobacteriia</taxon>
        <taxon>Flavobacteriales</taxon>
        <taxon>Parvicellaceae</taxon>
        <taxon>Parvicella</taxon>
    </lineage>
</organism>
<gene>
    <name evidence="2" type="ORF">CRYO30217_00343</name>
</gene>